<dbReference type="Gene3D" id="1.25.10.10">
    <property type="entry name" value="Leucine-rich Repeat Variant"/>
    <property type="match status" value="1"/>
</dbReference>
<comment type="caution">
    <text evidence="2">The sequence shown here is derived from an EMBL/GenBank/DDBJ whole genome shotgun (WGS) entry which is preliminary data.</text>
</comment>
<reference evidence="2 3" key="1">
    <citation type="submission" date="2021-06" db="EMBL/GenBank/DDBJ databases">
        <authorList>
            <person name="Kallberg Y."/>
            <person name="Tangrot J."/>
            <person name="Rosling A."/>
        </authorList>
    </citation>
    <scope>NUCLEOTIDE SEQUENCE [LARGE SCALE GENOMIC DNA]</scope>
    <source>
        <strain evidence="2 3">120-4 pot B 10/14</strain>
    </source>
</reference>
<protein>
    <submittedName>
        <fullName evidence="2">33920_t:CDS:1</fullName>
    </submittedName>
</protein>
<feature type="compositionally biased region" description="Low complexity" evidence="1">
    <location>
        <begin position="46"/>
        <end position="61"/>
    </location>
</feature>
<dbReference type="InterPro" id="IPR011989">
    <property type="entry name" value="ARM-like"/>
</dbReference>
<evidence type="ECO:0000313" key="3">
    <source>
        <dbReference type="Proteomes" id="UP000789901"/>
    </source>
</evidence>
<organism evidence="2 3">
    <name type="scientific">Gigaspora margarita</name>
    <dbReference type="NCBI Taxonomy" id="4874"/>
    <lineage>
        <taxon>Eukaryota</taxon>
        <taxon>Fungi</taxon>
        <taxon>Fungi incertae sedis</taxon>
        <taxon>Mucoromycota</taxon>
        <taxon>Glomeromycotina</taxon>
        <taxon>Glomeromycetes</taxon>
        <taxon>Diversisporales</taxon>
        <taxon>Gigasporaceae</taxon>
        <taxon>Gigaspora</taxon>
    </lineage>
</organism>
<evidence type="ECO:0000256" key="1">
    <source>
        <dbReference type="SAM" id="MobiDB-lite"/>
    </source>
</evidence>
<feature type="compositionally biased region" description="Basic and acidic residues" evidence="1">
    <location>
        <begin position="62"/>
        <end position="73"/>
    </location>
</feature>
<evidence type="ECO:0000313" key="2">
    <source>
        <dbReference type="EMBL" id="CAG8612550.1"/>
    </source>
</evidence>
<dbReference type="EMBL" id="CAJVQB010003594">
    <property type="protein sequence ID" value="CAG8612550.1"/>
    <property type="molecule type" value="Genomic_DNA"/>
</dbReference>
<dbReference type="Proteomes" id="UP000789901">
    <property type="component" value="Unassembled WGS sequence"/>
</dbReference>
<gene>
    <name evidence="2" type="ORF">GMARGA_LOCUS7431</name>
</gene>
<keyword evidence="3" id="KW-1185">Reference proteome</keyword>
<feature type="region of interest" description="Disordered" evidence="1">
    <location>
        <begin position="39"/>
        <end position="79"/>
    </location>
</feature>
<proteinExistence type="predicted"/>
<sequence length="829" mass="94097">MNWTVKLEQQRQREFFDRQRLKKVHKLLKIEPKSKRTLPNIEVVRQNDQNNDNHQTNSLLEESNRSNNCDDQKSSPNSIDLNHFKVHAEIFCNDKSSTSHEPDSKLIKLDHKKAIDSTTASQSMTDILKRKQDLLQGFDWVGVSISSSINVTNDATSSEKNRRSRSQSVSRQYSKEAFTSTHFRRLDSPSLSTKLSKESIHETTTVVDVATIIDSMAPLVQTITSERENSIEWHHFLSVNDECTSKIAESPPPIYIDTDSRILEANKSSISTLRTIETSALHSIIPQSATSTNVAWNNFLRTSDVTSNVDFDDEDEKLDINSSIIAINSSKLNSKKIVSDKKNEKSNFNEFVKNFDDNEDNLDSDYIKDEQLEQFNYNQDIIIDQNVLNRIHNLEMKNAHLQLELNFLKQDMKYLMEAAKNNDNETWNKLHGSNIIMQMDELKQASVANIELSMNQNESIEFYKADQNLSQAACIEECIHNTSPNLECKPPVNEQKHFVNDSSPDGIFKDSSSDHVKMFTKDIQSSVQLIPINNSTLELMSVESPTLRLSTNFNHWETLPDMMNSDMYLFDALDDDEEPQKFSNENICNKEGHCYPKVFVATDYFQEVLEGQEIPAGLHVKIDLYTGKKHAKLLDHNNNESSDIVIVDKDGSVNSDNIQSESINSDPVQIESPEVDADQDTKVHIHHEDSLENNNSPLPIIPPGHKENLRISHGDNLLFEECISKLIDSSQSLHEIISTLDSLEDLVHELDFGIKLARGSGLISVVKLLDNDSNEIKRKAALVIGATMQYSTQFLWYRKKLGCSVSAWSMFSGPQGVSPRVQAGQKFSQ</sequence>
<name>A0ABN7UJI2_GIGMA</name>
<feature type="non-terminal residue" evidence="2">
    <location>
        <position position="829"/>
    </location>
</feature>
<accession>A0ABN7UJI2</accession>
<feature type="region of interest" description="Disordered" evidence="1">
    <location>
        <begin position="151"/>
        <end position="176"/>
    </location>
</feature>